<reference evidence="13" key="1">
    <citation type="journal article" date="2019" name="Int. J. Syst. Evol. Microbiol.">
        <title>The Global Catalogue of Microorganisms (GCM) 10K type strain sequencing project: providing services to taxonomists for standard genome sequencing and annotation.</title>
        <authorList>
            <consortium name="The Broad Institute Genomics Platform"/>
            <consortium name="The Broad Institute Genome Sequencing Center for Infectious Disease"/>
            <person name="Wu L."/>
            <person name="Ma J."/>
        </authorList>
    </citation>
    <scope>NUCLEOTIDE SEQUENCE [LARGE SCALE GENOMIC DNA]</scope>
    <source>
        <strain evidence="13">CCUG 15531</strain>
    </source>
</reference>
<dbReference type="Pfam" id="PF08448">
    <property type="entry name" value="PAS_4"/>
    <property type="match status" value="1"/>
</dbReference>
<dbReference type="Proteomes" id="UP001597227">
    <property type="component" value="Unassembled WGS sequence"/>
</dbReference>
<keyword evidence="13" id="KW-1185">Reference proteome</keyword>
<comment type="catalytic activity">
    <reaction evidence="1">
        <text>ATP + protein L-histidine = ADP + protein N-phospho-L-histidine.</text>
        <dbReference type="EC" id="2.7.13.3"/>
    </reaction>
</comment>
<dbReference type="InterPro" id="IPR005467">
    <property type="entry name" value="His_kinase_dom"/>
</dbReference>
<keyword evidence="9" id="KW-0812">Transmembrane</keyword>
<evidence type="ECO:0000259" key="10">
    <source>
        <dbReference type="PROSITE" id="PS50109"/>
    </source>
</evidence>
<keyword evidence="7 12" id="KW-0067">ATP-binding</keyword>
<dbReference type="InterPro" id="IPR036890">
    <property type="entry name" value="HATPase_C_sf"/>
</dbReference>
<keyword evidence="6" id="KW-0418">Kinase</keyword>
<evidence type="ECO:0000256" key="7">
    <source>
        <dbReference type="ARBA" id="ARBA00022840"/>
    </source>
</evidence>
<comment type="caution">
    <text evidence="12">The sequence shown here is derived from an EMBL/GenBank/DDBJ whole genome shotgun (WGS) entry which is preliminary data.</text>
</comment>
<dbReference type="PANTHER" id="PTHR43065">
    <property type="entry name" value="SENSOR HISTIDINE KINASE"/>
    <property type="match status" value="1"/>
</dbReference>
<dbReference type="PROSITE" id="PS50113">
    <property type="entry name" value="PAC"/>
    <property type="match status" value="1"/>
</dbReference>
<evidence type="ECO:0000256" key="9">
    <source>
        <dbReference type="SAM" id="Phobius"/>
    </source>
</evidence>
<dbReference type="RefSeq" id="WP_388035226.1">
    <property type="nucleotide sequence ID" value="NZ_JBHUEK010000007.1"/>
</dbReference>
<evidence type="ECO:0000259" key="11">
    <source>
        <dbReference type="PROSITE" id="PS50113"/>
    </source>
</evidence>
<feature type="transmembrane region" description="Helical" evidence="9">
    <location>
        <begin position="12"/>
        <end position="30"/>
    </location>
</feature>
<keyword evidence="9" id="KW-1133">Transmembrane helix</keyword>
<dbReference type="InterPro" id="IPR000014">
    <property type="entry name" value="PAS"/>
</dbReference>
<dbReference type="InterPro" id="IPR003594">
    <property type="entry name" value="HATPase_dom"/>
</dbReference>
<dbReference type="PANTHER" id="PTHR43065:SF34">
    <property type="entry name" value="SPORULATION KINASE A"/>
    <property type="match status" value="1"/>
</dbReference>
<dbReference type="Gene3D" id="3.30.565.10">
    <property type="entry name" value="Histidine kinase-like ATPase, C-terminal domain"/>
    <property type="match status" value="1"/>
</dbReference>
<evidence type="ECO:0000313" key="12">
    <source>
        <dbReference type="EMBL" id="MFD1777690.1"/>
    </source>
</evidence>
<keyword evidence="4" id="KW-0808">Transferase</keyword>
<dbReference type="CDD" id="cd00082">
    <property type="entry name" value="HisKA"/>
    <property type="match status" value="1"/>
</dbReference>
<feature type="domain" description="PAC" evidence="11">
    <location>
        <begin position="151"/>
        <end position="203"/>
    </location>
</feature>
<organism evidence="12 13">
    <name type="scientific">Fredinandcohnia salidurans</name>
    <dbReference type="NCBI Taxonomy" id="2595041"/>
    <lineage>
        <taxon>Bacteria</taxon>
        <taxon>Bacillati</taxon>
        <taxon>Bacillota</taxon>
        <taxon>Bacilli</taxon>
        <taxon>Bacillales</taxon>
        <taxon>Bacillaceae</taxon>
        <taxon>Fredinandcohnia</taxon>
    </lineage>
</organism>
<dbReference type="Pfam" id="PF00512">
    <property type="entry name" value="HisKA"/>
    <property type="match status" value="1"/>
</dbReference>
<dbReference type="GO" id="GO:0005524">
    <property type="term" value="F:ATP binding"/>
    <property type="evidence" value="ECO:0007669"/>
    <property type="project" value="UniProtKB-KW"/>
</dbReference>
<accession>A0ABW4MIJ2</accession>
<dbReference type="Gene3D" id="1.10.287.130">
    <property type="match status" value="1"/>
</dbReference>
<dbReference type="SUPFAM" id="SSF55874">
    <property type="entry name" value="ATPase domain of HSP90 chaperone/DNA topoisomerase II/histidine kinase"/>
    <property type="match status" value="1"/>
</dbReference>
<sequence>MSIKTLFKKRLLLIYFLASLIWITFSEYVIDLFPSVYDSYYQIGKGLIFVVFTTVLIHLIIKKHDAYIKAMEEQNELSTLINAMPDFVCFKDGEGRWIRVNEYGKDLYQLHGKPYKNKTDKELAEMFPFFKEPFLGCVDSDEEAWKQGMTTRMEESFPVLSGEIKTFDVIKVPLFDDEGSRKGLVTIGRDISKVKAAEELALRREKLSVVGELAAGIAHEIRNPLTTIKGFVQLQKEKNEATSHISDIILSELERINQIVSELLVFSKPQSKILKEFELKELIDYVIKLTSHEATLYNVKVIVENDAEHAVLYGDMNELIQVFVNVIKNSIDAMPDGGRTKIRTKLVGDHVQIEVIDTGVGIPKERLEKIGEPFFTLKEKGMGLGLTMSNKIIQDHKGIFKIKSKVGFGTKVIITLPVRQTSQKG</sequence>
<proteinExistence type="predicted"/>
<dbReference type="EMBL" id="JBHUEK010000007">
    <property type="protein sequence ID" value="MFD1777690.1"/>
    <property type="molecule type" value="Genomic_DNA"/>
</dbReference>
<evidence type="ECO:0000256" key="3">
    <source>
        <dbReference type="ARBA" id="ARBA00022553"/>
    </source>
</evidence>
<evidence type="ECO:0000256" key="1">
    <source>
        <dbReference type="ARBA" id="ARBA00000085"/>
    </source>
</evidence>
<dbReference type="PRINTS" id="PR00344">
    <property type="entry name" value="BCTRLSENSOR"/>
</dbReference>
<dbReference type="NCBIfam" id="TIGR00229">
    <property type="entry name" value="sensory_box"/>
    <property type="match status" value="1"/>
</dbReference>
<keyword evidence="5" id="KW-0547">Nucleotide-binding</keyword>
<dbReference type="Pfam" id="PF02518">
    <property type="entry name" value="HATPase_c"/>
    <property type="match status" value="1"/>
</dbReference>
<name>A0ABW4MIJ2_9BACI</name>
<keyword evidence="9" id="KW-0472">Membrane</keyword>
<feature type="transmembrane region" description="Helical" evidence="9">
    <location>
        <begin position="42"/>
        <end position="61"/>
    </location>
</feature>
<dbReference type="SUPFAM" id="SSF47384">
    <property type="entry name" value="Homodimeric domain of signal transducing histidine kinase"/>
    <property type="match status" value="1"/>
</dbReference>
<evidence type="ECO:0000256" key="4">
    <source>
        <dbReference type="ARBA" id="ARBA00022679"/>
    </source>
</evidence>
<protein>
    <recommendedName>
        <fullName evidence="2">histidine kinase</fullName>
        <ecNumber evidence="2">2.7.13.3</ecNumber>
    </recommendedName>
</protein>
<dbReference type="InterPro" id="IPR013656">
    <property type="entry name" value="PAS_4"/>
</dbReference>
<evidence type="ECO:0000313" key="13">
    <source>
        <dbReference type="Proteomes" id="UP001597227"/>
    </source>
</evidence>
<evidence type="ECO:0000256" key="2">
    <source>
        <dbReference type="ARBA" id="ARBA00012438"/>
    </source>
</evidence>
<gene>
    <name evidence="12" type="ORF">ACFSFW_03350</name>
</gene>
<dbReference type="InterPro" id="IPR003661">
    <property type="entry name" value="HisK_dim/P_dom"/>
</dbReference>
<dbReference type="Gene3D" id="3.30.450.20">
    <property type="entry name" value="PAS domain"/>
    <property type="match status" value="1"/>
</dbReference>
<keyword evidence="3" id="KW-0597">Phosphoprotein</keyword>
<dbReference type="SUPFAM" id="SSF55785">
    <property type="entry name" value="PYP-like sensor domain (PAS domain)"/>
    <property type="match status" value="1"/>
</dbReference>
<dbReference type="SMART" id="SM00388">
    <property type="entry name" value="HisKA"/>
    <property type="match status" value="1"/>
</dbReference>
<evidence type="ECO:0000256" key="5">
    <source>
        <dbReference type="ARBA" id="ARBA00022741"/>
    </source>
</evidence>
<evidence type="ECO:0000256" key="8">
    <source>
        <dbReference type="ARBA" id="ARBA00023012"/>
    </source>
</evidence>
<evidence type="ECO:0000256" key="6">
    <source>
        <dbReference type="ARBA" id="ARBA00022777"/>
    </source>
</evidence>
<dbReference type="InterPro" id="IPR000700">
    <property type="entry name" value="PAS-assoc_C"/>
</dbReference>
<feature type="domain" description="Histidine kinase" evidence="10">
    <location>
        <begin position="216"/>
        <end position="420"/>
    </location>
</feature>
<dbReference type="InterPro" id="IPR035965">
    <property type="entry name" value="PAS-like_dom_sf"/>
</dbReference>
<dbReference type="InterPro" id="IPR036097">
    <property type="entry name" value="HisK_dim/P_sf"/>
</dbReference>
<dbReference type="InterPro" id="IPR004358">
    <property type="entry name" value="Sig_transdc_His_kin-like_C"/>
</dbReference>
<dbReference type="SMART" id="SM00387">
    <property type="entry name" value="HATPase_c"/>
    <property type="match status" value="1"/>
</dbReference>
<dbReference type="EC" id="2.7.13.3" evidence="2"/>
<keyword evidence="8" id="KW-0902">Two-component regulatory system</keyword>
<dbReference type="PROSITE" id="PS50109">
    <property type="entry name" value="HIS_KIN"/>
    <property type="match status" value="1"/>
</dbReference>